<keyword evidence="2" id="KW-0964">Secreted</keyword>
<reference evidence="4 5" key="1">
    <citation type="submission" date="2020-07" db="EMBL/GenBank/DDBJ databases">
        <title>Huge and variable diversity of episymbiotic CPR bacteria and DPANN archaea in groundwater ecosystems.</title>
        <authorList>
            <person name="He C.Y."/>
            <person name="Keren R."/>
            <person name="Whittaker M."/>
            <person name="Farag I.F."/>
            <person name="Doudna J."/>
            <person name="Cate J.H.D."/>
            <person name="Banfield J.F."/>
        </authorList>
    </citation>
    <scope>NUCLEOTIDE SEQUENCE [LARGE SCALE GENOMIC DNA]</scope>
    <source>
        <strain evidence="4">NC_groundwater_70_Ag_B-0.1um_54_66</strain>
    </source>
</reference>
<dbReference type="InterPro" id="IPR011049">
    <property type="entry name" value="Serralysin-like_metalloprot_C"/>
</dbReference>
<dbReference type="PROSITE" id="PS00330">
    <property type="entry name" value="HEMOLYSIN_CALCIUM"/>
    <property type="match status" value="3"/>
</dbReference>
<dbReference type="GO" id="GO:0005576">
    <property type="term" value="C:extracellular region"/>
    <property type="evidence" value="ECO:0007669"/>
    <property type="project" value="UniProtKB-SubCell"/>
</dbReference>
<dbReference type="InterPro" id="IPR018511">
    <property type="entry name" value="Hemolysin-typ_Ca-bd_CS"/>
</dbReference>
<gene>
    <name evidence="4" type="ORF">HYS17_02280</name>
</gene>
<dbReference type="AlphaFoldDB" id="A0A7T5R318"/>
<dbReference type="PRINTS" id="PR00313">
    <property type="entry name" value="CABNDNGRPT"/>
</dbReference>
<dbReference type="SUPFAM" id="SSF51120">
    <property type="entry name" value="beta-Roll"/>
    <property type="match status" value="2"/>
</dbReference>
<comment type="subcellular location">
    <subcellularLocation>
        <location evidence="1">Secreted</location>
    </subcellularLocation>
</comment>
<dbReference type="InterPro" id="IPR001343">
    <property type="entry name" value="Hemolysn_Ca-bd"/>
</dbReference>
<feature type="compositionally biased region" description="Basic and acidic residues" evidence="3">
    <location>
        <begin position="314"/>
        <end position="324"/>
    </location>
</feature>
<evidence type="ECO:0000313" key="4">
    <source>
        <dbReference type="EMBL" id="QQG36623.1"/>
    </source>
</evidence>
<dbReference type="EMBL" id="CP066681">
    <property type="protein sequence ID" value="QQG36623.1"/>
    <property type="molecule type" value="Genomic_DNA"/>
</dbReference>
<evidence type="ECO:0000313" key="5">
    <source>
        <dbReference type="Proteomes" id="UP000595362"/>
    </source>
</evidence>
<dbReference type="Gene3D" id="2.150.10.10">
    <property type="entry name" value="Serralysin-like metalloprotease, C-terminal"/>
    <property type="match status" value="2"/>
</dbReference>
<dbReference type="Proteomes" id="UP000595362">
    <property type="component" value="Chromosome"/>
</dbReference>
<sequence>MSNPVAQDDNISGVYGAISNGNLFADNGAGADFDADGDTLSIAQSSVVSSTGITIQLNAYGFYNSILWEDIIGTASFSYTLTDGNGGTDTAVVVLNIGEPAGAITGTQGADSLSGTGNDDVMLGLGGSDTLSGNGGADSLYGGSGADTLRGDAGNDALYGGSGSDTLQGGDTNNPSTGYGADRVYNDVEYIVFNDITFDLTSLSFTLSGEGWGSALPVFGTSANDTMNGTQSADTLSGGDGNDTVNGSAGADLLYGGNGADTLSGGTQNDALYGDDGADTLRGGYQQSFHRIRRRPRLQRCRIYRFQRHHIRPDKPLLHPERRRMGQRPPRLWR</sequence>
<dbReference type="PANTHER" id="PTHR38340:SF1">
    <property type="entry name" value="S-LAYER PROTEIN"/>
    <property type="match status" value="1"/>
</dbReference>
<dbReference type="InterPro" id="IPR050557">
    <property type="entry name" value="RTX_toxin/Mannuronan_C5-epim"/>
</dbReference>
<organism evidence="4 5">
    <name type="scientific">Micavibrio aeruginosavorus</name>
    <dbReference type="NCBI Taxonomy" id="349221"/>
    <lineage>
        <taxon>Bacteria</taxon>
        <taxon>Pseudomonadati</taxon>
        <taxon>Bdellovibrionota</taxon>
        <taxon>Bdellovibrionia</taxon>
        <taxon>Bdellovibrionales</taxon>
        <taxon>Pseudobdellovibrionaceae</taxon>
        <taxon>Micavibrio</taxon>
    </lineage>
</organism>
<protein>
    <submittedName>
        <fullName evidence="4">Cadherin-like domain-containing protein</fullName>
    </submittedName>
</protein>
<feature type="compositionally biased region" description="Basic residues" evidence="3">
    <location>
        <begin position="325"/>
        <end position="334"/>
    </location>
</feature>
<accession>A0A7T5R318</accession>
<evidence type="ECO:0000256" key="1">
    <source>
        <dbReference type="ARBA" id="ARBA00004613"/>
    </source>
</evidence>
<evidence type="ECO:0000256" key="3">
    <source>
        <dbReference type="SAM" id="MobiDB-lite"/>
    </source>
</evidence>
<dbReference type="PANTHER" id="PTHR38340">
    <property type="entry name" value="S-LAYER PROTEIN"/>
    <property type="match status" value="1"/>
</dbReference>
<dbReference type="Pfam" id="PF17963">
    <property type="entry name" value="Big_9"/>
    <property type="match status" value="1"/>
</dbReference>
<dbReference type="GO" id="GO:0005509">
    <property type="term" value="F:calcium ion binding"/>
    <property type="evidence" value="ECO:0007669"/>
    <property type="project" value="InterPro"/>
</dbReference>
<dbReference type="Pfam" id="PF00353">
    <property type="entry name" value="HemolysinCabind"/>
    <property type="match status" value="4"/>
</dbReference>
<feature type="region of interest" description="Disordered" evidence="3">
    <location>
        <begin position="314"/>
        <end position="334"/>
    </location>
</feature>
<proteinExistence type="predicted"/>
<evidence type="ECO:0000256" key="2">
    <source>
        <dbReference type="ARBA" id="ARBA00022525"/>
    </source>
</evidence>
<name>A0A7T5R318_9BACT</name>